<dbReference type="PRINTS" id="PR00146">
    <property type="entry name" value="DHPICSNTHASE"/>
</dbReference>
<reference evidence="6 7" key="1">
    <citation type="submission" date="2019-08" db="EMBL/GenBank/DDBJ databases">
        <title>Gluconobacter frateurii HD924 genome.</title>
        <authorList>
            <person name="Liu Y."/>
            <person name="Zhang P."/>
        </authorList>
    </citation>
    <scope>NUCLEOTIDE SEQUENCE [LARGE SCALE GENOMIC DNA]</scope>
    <source>
        <strain evidence="6 7">HD924</strain>
        <plasmid evidence="6 7">unnamed1</plasmid>
    </source>
</reference>
<dbReference type="InterPro" id="IPR002220">
    <property type="entry name" value="DapA-like"/>
</dbReference>
<dbReference type="KEGG" id="gti:FXF46_15990"/>
<dbReference type="EMBL" id="CP043044">
    <property type="protein sequence ID" value="QEH97795.1"/>
    <property type="molecule type" value="Genomic_DNA"/>
</dbReference>
<evidence type="ECO:0000313" key="7">
    <source>
        <dbReference type="Proteomes" id="UP000323560"/>
    </source>
</evidence>
<sequence>MTQTNDALAGIIAYPVTPFDTVSGAVDETAFRRITENLLADSPAAIAFLGSTGESAYLDGEEWRHCVRIGVDAVAGRAPVIVGISELTTEAAVGKARYAADAGADMLMVIPIAYWKLTDQEIFDHYAAVAAATDLPIMAYNNPATSGVDMSPELLVRLVGEIETVCYIKESSGDLNRMHAIHLLSNGRIPFYNGANHITLEALTAGASGWCTAAPNLLGSLPKRLFDLMKAGDIGSAQTLFYQMLPVLRFIVAGGLPTTVKAGLSIRGLAAGVPRLPLHPLPVSEMRTLSQLLHNVDALNVAH</sequence>
<dbReference type="RefSeq" id="WP_148621286.1">
    <property type="nucleotide sequence ID" value="NZ_CP043044.1"/>
</dbReference>
<dbReference type="GO" id="GO:0008840">
    <property type="term" value="F:4-hydroxy-tetrahydrodipicolinate synthase activity"/>
    <property type="evidence" value="ECO:0007669"/>
    <property type="project" value="TreeGrafter"/>
</dbReference>
<accession>A0AAP9EUW1</accession>
<dbReference type="PANTHER" id="PTHR12128">
    <property type="entry name" value="DIHYDRODIPICOLINATE SYNTHASE"/>
    <property type="match status" value="1"/>
</dbReference>
<proteinExistence type="inferred from homology"/>
<dbReference type="SUPFAM" id="SSF51569">
    <property type="entry name" value="Aldolase"/>
    <property type="match status" value="1"/>
</dbReference>
<evidence type="ECO:0000256" key="3">
    <source>
        <dbReference type="PIRNR" id="PIRNR001365"/>
    </source>
</evidence>
<dbReference type="Gene3D" id="3.20.20.70">
    <property type="entry name" value="Aldolase class I"/>
    <property type="match status" value="1"/>
</dbReference>
<comment type="similarity">
    <text evidence="1 3">Belongs to the DapA family.</text>
</comment>
<feature type="active site" description="Proton donor/acceptor" evidence="4">
    <location>
        <position position="140"/>
    </location>
</feature>
<dbReference type="PIRSF" id="PIRSF001365">
    <property type="entry name" value="DHDPS"/>
    <property type="match status" value="1"/>
</dbReference>
<keyword evidence="2 3" id="KW-0456">Lyase</keyword>
<geneLocation type="plasmid" evidence="6 7">
    <name>unnamed1</name>
</geneLocation>
<feature type="active site" description="Schiff-base intermediate with substrate" evidence="4">
    <location>
        <position position="169"/>
    </location>
</feature>
<dbReference type="Pfam" id="PF00701">
    <property type="entry name" value="DHDPS"/>
    <property type="match status" value="1"/>
</dbReference>
<protein>
    <submittedName>
        <fullName evidence="6">Dihydrodipicolinate synthase family protein</fullName>
    </submittedName>
</protein>
<dbReference type="PANTHER" id="PTHR12128:SF66">
    <property type="entry name" value="4-HYDROXY-2-OXOGLUTARATE ALDOLASE, MITOCHONDRIAL"/>
    <property type="match status" value="1"/>
</dbReference>
<dbReference type="AlphaFoldDB" id="A0AAP9EUW1"/>
<dbReference type="Proteomes" id="UP000323560">
    <property type="component" value="Plasmid unnamed1"/>
</dbReference>
<dbReference type="GO" id="GO:0005829">
    <property type="term" value="C:cytosol"/>
    <property type="evidence" value="ECO:0007669"/>
    <property type="project" value="TreeGrafter"/>
</dbReference>
<evidence type="ECO:0000256" key="4">
    <source>
        <dbReference type="PIRSR" id="PIRSR001365-1"/>
    </source>
</evidence>
<gene>
    <name evidence="6" type="ORF">FXF46_15990</name>
</gene>
<name>A0AAP9EUW1_GLUTH</name>
<dbReference type="InterPro" id="IPR013785">
    <property type="entry name" value="Aldolase_TIM"/>
</dbReference>
<evidence type="ECO:0000256" key="5">
    <source>
        <dbReference type="PIRSR" id="PIRSR001365-2"/>
    </source>
</evidence>
<organism evidence="6 7">
    <name type="scientific">Gluconobacter thailandicus</name>
    <dbReference type="NCBI Taxonomy" id="257438"/>
    <lineage>
        <taxon>Bacteria</taxon>
        <taxon>Pseudomonadati</taxon>
        <taxon>Pseudomonadota</taxon>
        <taxon>Alphaproteobacteria</taxon>
        <taxon>Acetobacterales</taxon>
        <taxon>Acetobacteraceae</taxon>
        <taxon>Gluconobacter</taxon>
    </lineage>
</organism>
<keyword evidence="6" id="KW-0614">Plasmid</keyword>
<evidence type="ECO:0000313" key="6">
    <source>
        <dbReference type="EMBL" id="QEH97795.1"/>
    </source>
</evidence>
<dbReference type="CDD" id="cd00408">
    <property type="entry name" value="DHDPS-like"/>
    <property type="match status" value="1"/>
</dbReference>
<evidence type="ECO:0000256" key="1">
    <source>
        <dbReference type="ARBA" id="ARBA00007592"/>
    </source>
</evidence>
<dbReference type="SMART" id="SM01130">
    <property type="entry name" value="DHDPS"/>
    <property type="match status" value="1"/>
</dbReference>
<feature type="binding site" evidence="5">
    <location>
        <position position="52"/>
    </location>
    <ligand>
        <name>pyruvate</name>
        <dbReference type="ChEBI" id="CHEBI:15361"/>
    </ligand>
</feature>
<evidence type="ECO:0000256" key="2">
    <source>
        <dbReference type="ARBA" id="ARBA00023239"/>
    </source>
</evidence>